<keyword evidence="3" id="KW-1185">Reference proteome</keyword>
<evidence type="ECO:0000256" key="1">
    <source>
        <dbReference type="SAM" id="MobiDB-lite"/>
    </source>
</evidence>
<dbReference type="AlphaFoldDB" id="A0A1G9RBY1"/>
<feature type="compositionally biased region" description="Low complexity" evidence="1">
    <location>
        <begin position="109"/>
        <end position="130"/>
    </location>
</feature>
<feature type="region of interest" description="Disordered" evidence="1">
    <location>
        <begin position="99"/>
        <end position="137"/>
    </location>
</feature>
<proteinExistence type="predicted"/>
<evidence type="ECO:0000313" key="3">
    <source>
        <dbReference type="Proteomes" id="UP000198654"/>
    </source>
</evidence>
<evidence type="ECO:0000313" key="2">
    <source>
        <dbReference type="EMBL" id="SDM20671.1"/>
    </source>
</evidence>
<organism evidence="2 3">
    <name type="scientific">Modicisalibacter muralis</name>
    <dbReference type="NCBI Taxonomy" id="119000"/>
    <lineage>
        <taxon>Bacteria</taxon>
        <taxon>Pseudomonadati</taxon>
        <taxon>Pseudomonadota</taxon>
        <taxon>Gammaproteobacteria</taxon>
        <taxon>Oceanospirillales</taxon>
        <taxon>Halomonadaceae</taxon>
        <taxon>Modicisalibacter</taxon>
    </lineage>
</organism>
<dbReference type="EMBL" id="FNGI01000014">
    <property type="protein sequence ID" value="SDM20671.1"/>
    <property type="molecule type" value="Genomic_DNA"/>
</dbReference>
<gene>
    <name evidence="2" type="ORF">SAMN05661010_03649</name>
</gene>
<accession>A0A1G9RBY1</accession>
<name>A0A1G9RBY1_9GAMM</name>
<reference evidence="2 3" key="1">
    <citation type="submission" date="2016-10" db="EMBL/GenBank/DDBJ databases">
        <authorList>
            <person name="de Groot N.N."/>
        </authorList>
    </citation>
    <scope>NUCLEOTIDE SEQUENCE [LARGE SCALE GENOMIC DNA]</scope>
    <source>
        <strain evidence="2 3">DSM 14789</strain>
    </source>
</reference>
<protein>
    <submittedName>
        <fullName evidence="2">Uncharacterized protein</fullName>
    </submittedName>
</protein>
<dbReference type="Proteomes" id="UP000198654">
    <property type="component" value="Unassembled WGS sequence"/>
</dbReference>
<sequence length="137" mass="14447">MPSGTRRRDVTSHSNKTTRRSGLLGAIIVCGGFLIPTTVSAQSLMGPYPYDFPARSGQAALILYESNKTASASGSGGDTTLYSSTTISATNWQQIEMTLGDGSEASMVTDSSQSSEGGTTTSNSEFFNNTLEEELIE</sequence>
<dbReference type="STRING" id="119000.SAMN05661010_03649"/>